<dbReference type="SUPFAM" id="SSF51735">
    <property type="entry name" value="NAD(P)-binding Rossmann-fold domains"/>
    <property type="match status" value="1"/>
</dbReference>
<organism evidence="1 2">
    <name type="scientific">Xylaria bambusicola</name>
    <dbReference type="NCBI Taxonomy" id="326684"/>
    <lineage>
        <taxon>Eukaryota</taxon>
        <taxon>Fungi</taxon>
        <taxon>Dikarya</taxon>
        <taxon>Ascomycota</taxon>
        <taxon>Pezizomycotina</taxon>
        <taxon>Sordariomycetes</taxon>
        <taxon>Xylariomycetidae</taxon>
        <taxon>Xylariales</taxon>
        <taxon>Xylariaceae</taxon>
        <taxon>Xylaria</taxon>
    </lineage>
</organism>
<accession>A0AAN7USS2</accession>
<name>A0AAN7USS2_9PEZI</name>
<gene>
    <name evidence="1" type="ORF">RRF57_007890</name>
</gene>
<dbReference type="CDD" id="cd05195">
    <property type="entry name" value="enoyl_red"/>
    <property type="match status" value="1"/>
</dbReference>
<dbReference type="InterPro" id="IPR036291">
    <property type="entry name" value="NAD(P)-bd_dom_sf"/>
</dbReference>
<dbReference type="Gene3D" id="3.90.180.10">
    <property type="entry name" value="Medium-chain alcohol dehydrogenases, catalytic domain"/>
    <property type="match status" value="1"/>
</dbReference>
<proteinExistence type="predicted"/>
<sequence>MQMTGGRGVNVVFGSLSGQALIESWRCLAPLDRFVEIGKRDINTIKDLPMEPFDDNISFCSLDIGRIMDHNQDLMRCIMTQVEDLVLHETLLKCASPYPLTIFQRLGFEDALRLLQTGRHARKLVVDWTKPDKIKVLPIVPATYSKLI</sequence>
<keyword evidence="2" id="KW-1185">Reference proteome</keyword>
<reference evidence="1 2" key="1">
    <citation type="submission" date="2023-10" db="EMBL/GenBank/DDBJ databases">
        <title>Draft genome sequence of Xylaria bambusicola isolate GMP-LS, the root and basal stem rot pathogen of sugarcane in Indonesia.</title>
        <authorList>
            <person name="Selvaraj P."/>
            <person name="Muralishankar V."/>
            <person name="Muruganantham S."/>
            <person name="Sp S."/>
            <person name="Haryani S."/>
            <person name="Lau K.J.X."/>
            <person name="Naqvi N.I."/>
        </authorList>
    </citation>
    <scope>NUCLEOTIDE SEQUENCE [LARGE SCALE GENOMIC DNA]</scope>
    <source>
        <strain evidence="1">GMP-LS</strain>
    </source>
</reference>
<evidence type="ECO:0000313" key="1">
    <source>
        <dbReference type="EMBL" id="KAK5632176.1"/>
    </source>
</evidence>
<dbReference type="Proteomes" id="UP001305414">
    <property type="component" value="Unassembled WGS sequence"/>
</dbReference>
<comment type="caution">
    <text evidence="1">The sequence shown here is derived from an EMBL/GenBank/DDBJ whole genome shotgun (WGS) entry which is preliminary data.</text>
</comment>
<protein>
    <submittedName>
        <fullName evidence="1">Uncharacterized protein</fullName>
    </submittedName>
</protein>
<dbReference type="AlphaFoldDB" id="A0AAN7USS2"/>
<evidence type="ECO:0000313" key="2">
    <source>
        <dbReference type="Proteomes" id="UP001305414"/>
    </source>
</evidence>
<dbReference type="EMBL" id="JAWHQM010000023">
    <property type="protein sequence ID" value="KAK5632176.1"/>
    <property type="molecule type" value="Genomic_DNA"/>
</dbReference>